<dbReference type="InterPro" id="IPR004872">
    <property type="entry name" value="Lipoprotein_NlpA"/>
</dbReference>
<evidence type="ECO:0000256" key="6">
    <source>
        <dbReference type="ARBA" id="ARBA00023288"/>
    </source>
</evidence>
<evidence type="ECO:0000256" key="4">
    <source>
        <dbReference type="ARBA" id="ARBA00023136"/>
    </source>
</evidence>
<dbReference type="PIRSF" id="PIRSF002854">
    <property type="entry name" value="MetQ"/>
    <property type="match status" value="1"/>
</dbReference>
<sequence>MKKTYKLLTASLLALGLLAGCSTSEEADEKIVVGASAVPHAEILENVREDLKELGYELEVTIFNDYVLPNKSLSEGQLDANFFQHIPYLEEMNSNEDLGLTYTVRVHIEPMALYSDKIETLEELADGATIAIPNDATNGSRALKLLADNGLITLADSEIASVLDITDNPKNLQFTELDAPALPRTLVDVDAAVINTNYAIEADLNPLDDALIIESGESPYANVLAVREEDKDSEKTKALDQVLNSEKTRTFIEEQYEGTIFPAF</sequence>
<organism evidence="9 10">
    <name type="scientific">Proteiniclasticum aestuarii</name>
    <dbReference type="NCBI Taxonomy" id="2817862"/>
    <lineage>
        <taxon>Bacteria</taxon>
        <taxon>Bacillati</taxon>
        <taxon>Bacillota</taxon>
        <taxon>Clostridia</taxon>
        <taxon>Eubacteriales</taxon>
        <taxon>Clostridiaceae</taxon>
        <taxon>Proteiniclasticum</taxon>
    </lineage>
</organism>
<keyword evidence="6" id="KW-0449">Lipoprotein</keyword>
<evidence type="ECO:0000256" key="1">
    <source>
        <dbReference type="ARBA" id="ARBA00004635"/>
    </source>
</evidence>
<feature type="lipid moiety-binding region" description="S-diacylglycerol cysteine" evidence="7">
    <location>
        <position position="21"/>
    </location>
</feature>
<dbReference type="PANTHER" id="PTHR30429:SF0">
    <property type="entry name" value="METHIONINE-BINDING LIPOPROTEIN METQ"/>
    <property type="match status" value="1"/>
</dbReference>
<keyword evidence="4" id="KW-0472">Membrane</keyword>
<feature type="chain" id="PRO_5037681484" evidence="8">
    <location>
        <begin position="28"/>
        <end position="264"/>
    </location>
</feature>
<name>A0A939HD76_9CLOT</name>
<dbReference type="RefSeq" id="WP_207600329.1">
    <property type="nucleotide sequence ID" value="NZ_JAFNJU010000009.1"/>
</dbReference>
<evidence type="ECO:0000313" key="10">
    <source>
        <dbReference type="Proteomes" id="UP000664218"/>
    </source>
</evidence>
<dbReference type="CDD" id="cd13597">
    <property type="entry name" value="PBP2_lipoprotein_Tp32"/>
    <property type="match status" value="1"/>
</dbReference>
<dbReference type="Proteomes" id="UP000664218">
    <property type="component" value="Unassembled WGS sequence"/>
</dbReference>
<dbReference type="GO" id="GO:0016020">
    <property type="term" value="C:membrane"/>
    <property type="evidence" value="ECO:0007669"/>
    <property type="project" value="UniProtKB-SubCell"/>
</dbReference>
<dbReference type="Pfam" id="PF03180">
    <property type="entry name" value="Lipoprotein_9"/>
    <property type="match status" value="1"/>
</dbReference>
<protein>
    <submittedName>
        <fullName evidence="9">MetQ/NlpA family ABC transporter substrate-binding protein</fullName>
    </submittedName>
</protein>
<keyword evidence="5" id="KW-0564">Palmitate</keyword>
<dbReference type="PANTHER" id="PTHR30429">
    <property type="entry name" value="D-METHIONINE-BINDING LIPOPROTEIN METQ"/>
    <property type="match status" value="1"/>
</dbReference>
<keyword evidence="3 8" id="KW-0732">Signal</keyword>
<evidence type="ECO:0000256" key="2">
    <source>
        <dbReference type="ARBA" id="ARBA00008973"/>
    </source>
</evidence>
<evidence type="ECO:0000256" key="5">
    <source>
        <dbReference type="ARBA" id="ARBA00023139"/>
    </source>
</evidence>
<comment type="subcellular location">
    <subcellularLocation>
        <location evidence="1">Membrane</location>
        <topology evidence="1">Lipid-anchor</topology>
    </subcellularLocation>
</comment>
<comment type="similarity">
    <text evidence="2">Belongs to the NlpA lipoprotein family.</text>
</comment>
<gene>
    <name evidence="9" type="ORF">J3A84_12295</name>
</gene>
<dbReference type="AlphaFoldDB" id="A0A939HD76"/>
<dbReference type="PROSITE" id="PS51257">
    <property type="entry name" value="PROKAR_LIPOPROTEIN"/>
    <property type="match status" value="1"/>
</dbReference>
<reference evidence="9" key="1">
    <citation type="submission" date="2021-03" db="EMBL/GenBank/DDBJ databases">
        <title>Proteiniclasticum marinus sp. nov., isolated from tidal flat sediment.</title>
        <authorList>
            <person name="Namirimu T."/>
            <person name="Yang J.-A."/>
            <person name="Yang S.-H."/>
            <person name="Kim Y.-J."/>
            <person name="Kwon K.K."/>
        </authorList>
    </citation>
    <scope>NUCLEOTIDE SEQUENCE</scope>
    <source>
        <strain evidence="9">SCR006</strain>
    </source>
</reference>
<proteinExistence type="inferred from homology"/>
<keyword evidence="10" id="KW-1185">Reference proteome</keyword>
<accession>A0A939HD76</accession>
<evidence type="ECO:0000256" key="7">
    <source>
        <dbReference type="PIRSR" id="PIRSR002854-1"/>
    </source>
</evidence>
<evidence type="ECO:0000256" key="3">
    <source>
        <dbReference type="ARBA" id="ARBA00022729"/>
    </source>
</evidence>
<dbReference type="SUPFAM" id="SSF53850">
    <property type="entry name" value="Periplasmic binding protein-like II"/>
    <property type="match status" value="1"/>
</dbReference>
<dbReference type="Gene3D" id="3.40.190.10">
    <property type="entry name" value="Periplasmic binding protein-like II"/>
    <property type="match status" value="2"/>
</dbReference>
<evidence type="ECO:0000256" key="8">
    <source>
        <dbReference type="SAM" id="SignalP"/>
    </source>
</evidence>
<dbReference type="EMBL" id="JAFNJU010000009">
    <property type="protein sequence ID" value="MBO1265811.1"/>
    <property type="molecule type" value="Genomic_DNA"/>
</dbReference>
<feature type="signal peptide" evidence="8">
    <location>
        <begin position="1"/>
        <end position="27"/>
    </location>
</feature>
<evidence type="ECO:0000313" key="9">
    <source>
        <dbReference type="EMBL" id="MBO1265811.1"/>
    </source>
</evidence>
<comment type="caution">
    <text evidence="9">The sequence shown here is derived from an EMBL/GenBank/DDBJ whole genome shotgun (WGS) entry which is preliminary data.</text>
</comment>